<proteinExistence type="predicted"/>
<dbReference type="AlphaFoldDB" id="A0A0F9V4G4"/>
<organism evidence="1">
    <name type="scientific">marine sediment metagenome</name>
    <dbReference type="NCBI Taxonomy" id="412755"/>
    <lineage>
        <taxon>unclassified sequences</taxon>
        <taxon>metagenomes</taxon>
        <taxon>ecological metagenomes</taxon>
    </lineage>
</organism>
<reference evidence="1" key="1">
    <citation type="journal article" date="2015" name="Nature">
        <title>Complex archaea that bridge the gap between prokaryotes and eukaryotes.</title>
        <authorList>
            <person name="Spang A."/>
            <person name="Saw J.H."/>
            <person name="Jorgensen S.L."/>
            <person name="Zaremba-Niedzwiedzka K."/>
            <person name="Martijn J."/>
            <person name="Lind A.E."/>
            <person name="van Eijk R."/>
            <person name="Schleper C."/>
            <person name="Guy L."/>
            <person name="Ettema T.J."/>
        </authorList>
    </citation>
    <scope>NUCLEOTIDE SEQUENCE</scope>
</reference>
<gene>
    <name evidence="1" type="ORF">LCGC14_0141100</name>
</gene>
<name>A0A0F9V4G4_9ZZZZ</name>
<dbReference type="EMBL" id="LAZR01000049">
    <property type="protein sequence ID" value="KKN98869.1"/>
    <property type="molecule type" value="Genomic_DNA"/>
</dbReference>
<evidence type="ECO:0000313" key="1">
    <source>
        <dbReference type="EMBL" id="KKN98869.1"/>
    </source>
</evidence>
<comment type="caution">
    <text evidence="1">The sequence shown here is derived from an EMBL/GenBank/DDBJ whole genome shotgun (WGS) entry which is preliminary data.</text>
</comment>
<accession>A0A0F9V4G4</accession>
<protein>
    <submittedName>
        <fullName evidence="1">Uncharacterized protein</fullName>
    </submittedName>
</protein>
<sequence>MALIGQSIAEFDFFPDAPPAIVGEGDLVTGQTVNMELWESGVVVSLTGASGCTEINSTGRYTWSTSGISTLTASRQQYHWRMSDGTNSDEGDFVLVAHESRDGGMPSLNNKSSYIVQN</sequence>